<feature type="region of interest" description="Disordered" evidence="1">
    <location>
        <begin position="153"/>
        <end position="174"/>
    </location>
</feature>
<reference evidence="2 3" key="1">
    <citation type="submission" date="2013-12" db="EMBL/GenBank/DDBJ databases">
        <authorList>
            <person name="Formusa P.A."/>
            <person name="Habash M."/>
            <person name="Lee H."/>
            <person name="Trevors J.T."/>
        </authorList>
    </citation>
    <scope>NUCLEOTIDE SEQUENCE [LARGE SCALE GENOMIC DNA]</scope>
    <source>
        <strain evidence="2 3">PD30</strain>
    </source>
</reference>
<accession>A0A059KVQ6</accession>
<gene>
    <name evidence="2" type="ORF">V466_25465</name>
</gene>
<comment type="caution">
    <text evidence="2">The sequence shown here is derived from an EMBL/GenBank/DDBJ whole genome shotgun (WGS) entry which is preliminary data.</text>
</comment>
<dbReference type="EMBL" id="AZQQ01000100">
    <property type="protein sequence ID" value="KDD66133.1"/>
    <property type="molecule type" value="Genomic_DNA"/>
</dbReference>
<protein>
    <recommendedName>
        <fullName evidence="4">Type III secretion protein</fullName>
    </recommendedName>
</protein>
<organism evidence="2 3">
    <name type="scientific">Pseudomonas mandelii PD30</name>
    <dbReference type="NCBI Taxonomy" id="1419583"/>
    <lineage>
        <taxon>Bacteria</taxon>
        <taxon>Pseudomonadati</taxon>
        <taxon>Pseudomonadota</taxon>
        <taxon>Gammaproteobacteria</taxon>
        <taxon>Pseudomonadales</taxon>
        <taxon>Pseudomonadaceae</taxon>
        <taxon>Pseudomonas</taxon>
    </lineage>
</organism>
<evidence type="ECO:0008006" key="4">
    <source>
        <dbReference type="Google" id="ProtNLM"/>
    </source>
</evidence>
<dbReference type="InterPro" id="IPR010261">
    <property type="entry name" value="Tir_chaperone"/>
</dbReference>
<dbReference type="RefSeq" id="WP_050482858.1">
    <property type="nucleotide sequence ID" value="NZ_AZQQ01000100.1"/>
</dbReference>
<dbReference type="GO" id="GO:0030254">
    <property type="term" value="P:protein secretion by the type III secretion system"/>
    <property type="evidence" value="ECO:0007669"/>
    <property type="project" value="InterPro"/>
</dbReference>
<evidence type="ECO:0000313" key="3">
    <source>
        <dbReference type="Proteomes" id="UP000026739"/>
    </source>
</evidence>
<name>A0A059KVQ6_9PSED</name>
<dbReference type="AlphaFoldDB" id="A0A059KVQ6"/>
<proteinExistence type="predicted"/>
<evidence type="ECO:0000256" key="1">
    <source>
        <dbReference type="SAM" id="MobiDB-lite"/>
    </source>
</evidence>
<dbReference type="Proteomes" id="UP000026739">
    <property type="component" value="Unassembled WGS sequence"/>
</dbReference>
<sequence>MNLPFRPSLDTPVKSPIDPLARPWLQSAALHLGLSAAEAKNFANCGLLQLPGLAIQLQPWRDAPQPQWLALGLLSRPNDVPPLLWNELLLRSNCAMSAISTCAAAIDEQGQGLLLNRLSMQAYSDTEQLGEALAVLIALAESLIAGATALSTRPTHSETLAEPPSTPTRPASGKDAIAHSWHRSFLVQALQHLGNTTPAQTIDTIGVIRIGKQSLEIIADGDERHLLISTAINSPLHSSSQRTLALRANLELMTLTGCAVALAPHGACLQARWDSKGLDGIALGDWLGDFAQLAGAMGSRPAASSVTRSRL</sequence>
<dbReference type="Pfam" id="PF05932">
    <property type="entry name" value="CesT"/>
    <property type="match status" value="1"/>
</dbReference>
<dbReference type="CDD" id="cd16364">
    <property type="entry name" value="T3SC_I-like"/>
    <property type="match status" value="1"/>
</dbReference>
<evidence type="ECO:0000313" key="2">
    <source>
        <dbReference type="EMBL" id="KDD66133.1"/>
    </source>
</evidence>